<protein>
    <submittedName>
        <fullName evidence="2">Uncharacterized protein</fullName>
    </submittedName>
</protein>
<reference evidence="2" key="2">
    <citation type="journal article" date="2015" name="Fish Shellfish Immunol.">
        <title>Early steps in the European eel (Anguilla anguilla)-Vibrio vulnificus interaction in the gills: Role of the RtxA13 toxin.</title>
        <authorList>
            <person name="Callol A."/>
            <person name="Pajuelo D."/>
            <person name="Ebbesson L."/>
            <person name="Teles M."/>
            <person name="MacKenzie S."/>
            <person name="Amaro C."/>
        </authorList>
    </citation>
    <scope>NUCLEOTIDE SEQUENCE</scope>
</reference>
<feature type="region of interest" description="Disordered" evidence="1">
    <location>
        <begin position="1"/>
        <end position="41"/>
    </location>
</feature>
<evidence type="ECO:0000313" key="2">
    <source>
        <dbReference type="EMBL" id="JAH88455.1"/>
    </source>
</evidence>
<evidence type="ECO:0000256" key="1">
    <source>
        <dbReference type="SAM" id="MobiDB-lite"/>
    </source>
</evidence>
<sequence>MKAAMTLGSASLLERPIRKPPPRSFTHKTPPSEESQLQPEK</sequence>
<dbReference type="EMBL" id="GBXM01020122">
    <property type="protein sequence ID" value="JAH88455.1"/>
    <property type="molecule type" value="Transcribed_RNA"/>
</dbReference>
<feature type="compositionally biased region" description="Polar residues" evidence="1">
    <location>
        <begin position="27"/>
        <end position="41"/>
    </location>
</feature>
<name>A0A0E9WFU9_ANGAN</name>
<proteinExistence type="predicted"/>
<dbReference type="AlphaFoldDB" id="A0A0E9WFU9"/>
<accession>A0A0E9WFU9</accession>
<organism evidence="2">
    <name type="scientific">Anguilla anguilla</name>
    <name type="common">European freshwater eel</name>
    <name type="synonym">Muraena anguilla</name>
    <dbReference type="NCBI Taxonomy" id="7936"/>
    <lineage>
        <taxon>Eukaryota</taxon>
        <taxon>Metazoa</taxon>
        <taxon>Chordata</taxon>
        <taxon>Craniata</taxon>
        <taxon>Vertebrata</taxon>
        <taxon>Euteleostomi</taxon>
        <taxon>Actinopterygii</taxon>
        <taxon>Neopterygii</taxon>
        <taxon>Teleostei</taxon>
        <taxon>Anguilliformes</taxon>
        <taxon>Anguillidae</taxon>
        <taxon>Anguilla</taxon>
    </lineage>
</organism>
<reference evidence="2" key="1">
    <citation type="submission" date="2014-11" db="EMBL/GenBank/DDBJ databases">
        <authorList>
            <person name="Amaro Gonzalez C."/>
        </authorList>
    </citation>
    <scope>NUCLEOTIDE SEQUENCE</scope>
</reference>